<dbReference type="OrthoDB" id="2958217at2759"/>
<evidence type="ECO:0000259" key="1">
    <source>
        <dbReference type="Pfam" id="PF06985"/>
    </source>
</evidence>
<gene>
    <name evidence="2" type="ORF">EK21DRAFT_52732</name>
</gene>
<accession>A0A9P4HNF2</accession>
<evidence type="ECO:0000313" key="2">
    <source>
        <dbReference type="EMBL" id="KAF2036412.1"/>
    </source>
</evidence>
<dbReference type="Pfam" id="PF06985">
    <property type="entry name" value="HET"/>
    <property type="match status" value="1"/>
</dbReference>
<comment type="caution">
    <text evidence="2">The sequence shown here is derived from an EMBL/GenBank/DDBJ whole genome shotgun (WGS) entry which is preliminary data.</text>
</comment>
<organism evidence="2 3">
    <name type="scientific">Setomelanomma holmii</name>
    <dbReference type="NCBI Taxonomy" id="210430"/>
    <lineage>
        <taxon>Eukaryota</taxon>
        <taxon>Fungi</taxon>
        <taxon>Dikarya</taxon>
        <taxon>Ascomycota</taxon>
        <taxon>Pezizomycotina</taxon>
        <taxon>Dothideomycetes</taxon>
        <taxon>Pleosporomycetidae</taxon>
        <taxon>Pleosporales</taxon>
        <taxon>Pleosporineae</taxon>
        <taxon>Phaeosphaeriaceae</taxon>
        <taxon>Setomelanomma</taxon>
    </lineage>
</organism>
<dbReference type="Proteomes" id="UP000799777">
    <property type="component" value="Unassembled WGS sequence"/>
</dbReference>
<dbReference type="PANTHER" id="PTHR33112:SF16">
    <property type="entry name" value="HETEROKARYON INCOMPATIBILITY DOMAIN-CONTAINING PROTEIN"/>
    <property type="match status" value="1"/>
</dbReference>
<keyword evidence="3" id="KW-1185">Reference proteome</keyword>
<feature type="domain" description="Heterokaryon incompatibility" evidence="1">
    <location>
        <begin position="89"/>
        <end position="187"/>
    </location>
</feature>
<protein>
    <submittedName>
        <fullName evidence="2">HET-domain-containing protein</fullName>
    </submittedName>
</protein>
<dbReference type="EMBL" id="ML978155">
    <property type="protein sequence ID" value="KAF2036412.1"/>
    <property type="molecule type" value="Genomic_DNA"/>
</dbReference>
<reference evidence="2" key="1">
    <citation type="journal article" date="2020" name="Stud. Mycol.">
        <title>101 Dothideomycetes genomes: a test case for predicting lifestyles and emergence of pathogens.</title>
        <authorList>
            <person name="Haridas S."/>
            <person name="Albert R."/>
            <person name="Binder M."/>
            <person name="Bloem J."/>
            <person name="Labutti K."/>
            <person name="Salamov A."/>
            <person name="Andreopoulos B."/>
            <person name="Baker S."/>
            <person name="Barry K."/>
            <person name="Bills G."/>
            <person name="Bluhm B."/>
            <person name="Cannon C."/>
            <person name="Castanera R."/>
            <person name="Culley D."/>
            <person name="Daum C."/>
            <person name="Ezra D."/>
            <person name="Gonzalez J."/>
            <person name="Henrissat B."/>
            <person name="Kuo A."/>
            <person name="Liang C."/>
            <person name="Lipzen A."/>
            <person name="Lutzoni F."/>
            <person name="Magnuson J."/>
            <person name="Mondo S."/>
            <person name="Nolan M."/>
            <person name="Ohm R."/>
            <person name="Pangilinan J."/>
            <person name="Park H.-J."/>
            <person name="Ramirez L."/>
            <person name="Alfaro M."/>
            <person name="Sun H."/>
            <person name="Tritt A."/>
            <person name="Yoshinaga Y."/>
            <person name="Zwiers L.-H."/>
            <person name="Turgeon B."/>
            <person name="Goodwin S."/>
            <person name="Spatafora J."/>
            <person name="Crous P."/>
            <person name="Grigoriev I."/>
        </authorList>
    </citation>
    <scope>NUCLEOTIDE SEQUENCE</scope>
    <source>
        <strain evidence="2">CBS 110217</strain>
    </source>
</reference>
<dbReference type="InterPro" id="IPR010730">
    <property type="entry name" value="HET"/>
</dbReference>
<feature type="non-terminal residue" evidence="2">
    <location>
        <position position="189"/>
    </location>
</feature>
<sequence>MSISSSKLWQTLETCSQLENDSTGSPASFELAKYWVSNCVQNHADCPEPSSGWLPKRVIDVSPSDGSVIPRLIETTDSAFDCTHKERRYVSLSHCWGTKQLITTTMANIRNHKRGICPKDLSQTFRDAIQVTRSLGERYLWIDSLCIMQDSTQDWKTQSVQMCNIYQRSVFTIMAAHASGGDEGCFVSR</sequence>
<evidence type="ECO:0000313" key="3">
    <source>
        <dbReference type="Proteomes" id="UP000799777"/>
    </source>
</evidence>
<dbReference type="AlphaFoldDB" id="A0A9P4HNF2"/>
<name>A0A9P4HNF2_9PLEO</name>
<dbReference type="PANTHER" id="PTHR33112">
    <property type="entry name" value="DOMAIN PROTEIN, PUTATIVE-RELATED"/>
    <property type="match status" value="1"/>
</dbReference>
<proteinExistence type="predicted"/>